<dbReference type="EMBL" id="JBHTMP010000037">
    <property type="protein sequence ID" value="MFD1323775.1"/>
    <property type="molecule type" value="Genomic_DNA"/>
</dbReference>
<gene>
    <name evidence="2" type="ORF">ACFQ4H_22050</name>
</gene>
<evidence type="ECO:0000256" key="1">
    <source>
        <dbReference type="SAM" id="MobiDB-lite"/>
    </source>
</evidence>
<dbReference type="Proteomes" id="UP001597260">
    <property type="component" value="Unassembled WGS sequence"/>
</dbReference>
<feature type="region of interest" description="Disordered" evidence="1">
    <location>
        <begin position="1"/>
        <end position="45"/>
    </location>
</feature>
<evidence type="ECO:0000313" key="2">
    <source>
        <dbReference type="EMBL" id="MFD1323775.1"/>
    </source>
</evidence>
<feature type="compositionally biased region" description="Basic and acidic residues" evidence="1">
    <location>
        <begin position="25"/>
        <end position="34"/>
    </location>
</feature>
<sequence>MSVLAPWAQPYDPANSPGPIPSVVERFRRDRERPSSPSDAEQEASRYTVVLVSPDAAEALGHHRYDVGLRVYRDEYLAQDALDLDEAADIIKKACGEQITLTEHRSDLTYWTARVRPPS</sequence>
<keyword evidence="3" id="KW-1185">Reference proteome</keyword>
<dbReference type="RefSeq" id="WP_377573305.1">
    <property type="nucleotide sequence ID" value="NZ_JBHTMP010000037.1"/>
</dbReference>
<reference evidence="3" key="1">
    <citation type="journal article" date="2019" name="Int. J. Syst. Evol. Microbiol.">
        <title>The Global Catalogue of Microorganisms (GCM) 10K type strain sequencing project: providing services to taxonomists for standard genome sequencing and annotation.</title>
        <authorList>
            <consortium name="The Broad Institute Genomics Platform"/>
            <consortium name="The Broad Institute Genome Sequencing Center for Infectious Disease"/>
            <person name="Wu L."/>
            <person name="Ma J."/>
        </authorList>
    </citation>
    <scope>NUCLEOTIDE SEQUENCE [LARGE SCALE GENOMIC DNA]</scope>
    <source>
        <strain evidence="3">JCM 31037</strain>
    </source>
</reference>
<comment type="caution">
    <text evidence="2">The sequence shown here is derived from an EMBL/GenBank/DDBJ whole genome shotgun (WGS) entry which is preliminary data.</text>
</comment>
<organism evidence="2 3">
    <name type="scientific">Micromonospora sonneratiae</name>
    <dbReference type="NCBI Taxonomy" id="1184706"/>
    <lineage>
        <taxon>Bacteria</taxon>
        <taxon>Bacillati</taxon>
        <taxon>Actinomycetota</taxon>
        <taxon>Actinomycetes</taxon>
        <taxon>Micromonosporales</taxon>
        <taxon>Micromonosporaceae</taxon>
        <taxon>Micromonospora</taxon>
    </lineage>
</organism>
<evidence type="ECO:0000313" key="3">
    <source>
        <dbReference type="Proteomes" id="UP001597260"/>
    </source>
</evidence>
<protein>
    <submittedName>
        <fullName evidence="2">Uncharacterized protein</fullName>
    </submittedName>
</protein>
<name>A0ABW3YJ33_9ACTN</name>
<accession>A0ABW3YJ33</accession>
<proteinExistence type="predicted"/>